<dbReference type="RefSeq" id="WP_130332296.1">
    <property type="nucleotide sequence ID" value="NZ_SHLD01000001.1"/>
</dbReference>
<dbReference type="EMBL" id="SHLD01000001">
    <property type="protein sequence ID" value="RZU73634.1"/>
    <property type="molecule type" value="Genomic_DNA"/>
</dbReference>
<proteinExistence type="predicted"/>
<feature type="domain" description="Putative endonuclease Z1" evidence="1">
    <location>
        <begin position="490"/>
        <end position="737"/>
    </location>
</feature>
<dbReference type="Proteomes" id="UP000294114">
    <property type="component" value="Unassembled WGS sequence"/>
</dbReference>
<organism evidence="2 3">
    <name type="scientific">Micromonospora kangleipakensis</name>
    <dbReference type="NCBI Taxonomy" id="1077942"/>
    <lineage>
        <taxon>Bacteria</taxon>
        <taxon>Bacillati</taxon>
        <taxon>Actinomycetota</taxon>
        <taxon>Actinomycetes</taxon>
        <taxon>Micromonosporales</taxon>
        <taxon>Micromonosporaceae</taxon>
        <taxon>Micromonospora</taxon>
    </lineage>
</organism>
<protein>
    <submittedName>
        <fullName evidence="2">Z1 domain-containing protein</fullName>
    </submittedName>
</protein>
<dbReference type="InterPro" id="IPR018310">
    <property type="entry name" value="Put_endonuclease_Z1-dom"/>
</dbReference>
<dbReference type="InterPro" id="IPR027417">
    <property type="entry name" value="P-loop_NTPase"/>
</dbReference>
<accession>A0A4Q8B7I4</accession>
<gene>
    <name evidence="2" type="ORF">EV384_2051</name>
</gene>
<keyword evidence="3" id="KW-1185">Reference proteome</keyword>
<dbReference type="SUPFAM" id="SSF52540">
    <property type="entry name" value="P-loop containing nucleoside triphosphate hydrolases"/>
    <property type="match status" value="1"/>
</dbReference>
<evidence type="ECO:0000259" key="1">
    <source>
        <dbReference type="Pfam" id="PF10593"/>
    </source>
</evidence>
<sequence length="1005" mass="113250">MPKPPIQWESDLVAAVAALGPKGPANLLKYVNIDREDDEVVTADDLQALLDTHNQQDSHGVRQLALALAEWDFAEEPGWDSGGDPTAPRTTERRTLVYSLLRLPLAAATRLDEIAPVATMRTAVISTRWEPWYDEKRRAHSAFYWPHYRDYLLNQRHWSAESVAALNKATNEVIERISDPSSEDTYQSKGLVVGYVQSGKTANFTGVIAKAIDAGYRLIIVMTGTIELLRSQTQRRLDRELVGVENLTRGLDDGEAAEEFDYADDDDWLAGRFIRHGDNFIARGYPGIERMTLLHDDYKRLKQGLSRMQFHLRDRSKPFWDPENLMPADARLVVVKKNSSVLKKLAQDLKPLKHKLAEIPALIIDDESDLASINTKNPQKSKDRTAINKAITDLLGHLKRGQLVMYTATPFANFFVDPDDSSDIFPKNFILALDRPPGYMGVEDFHDVGWNSEDDKTDPATSNECAYIRRVGPPPDAQDDAQRDKRKAEMQAALDSFVLAGAIKVYRENNGATRYRHHTMLVHEATDTDAHRDQADLVREVWREAKYGTPEALARLRQLWHADYKPVCDARADGFAVPDDFDLLREPLGEACRRIKEVGDPILIVNSDTDVQKNQQALDFDRNSVWRILIGGAKLSRGFTVEGLTISFYTRKALQGDTLMQAGRWFGFRHGYRDLVRLFIRRDPDDAFNRIDLYEAFEGLMRDEMSMRERLRDYEGFNDDGTPILEPWQVPPIVSQHLPYLRPTGRTKMFNAEITSSGDAGSLKDYYGLPLRKDSQAKKANYELVLPLLQAARERMTLTASRRRPEDSITRFDALVGVVLAKDFLQALGAMEWHPDYREKVFKPTLRFYEKLVAGGRLDEVVVIWPQLTKSIEVRDLPGLGHAQIITRGRRTAPRIDFVGSDAKHRDAPERIAGARKTIVDAESDALRDPAGRRGAALLYLAADIASYGEGKCRAADLPSNPHTGDLATLVSIAAPATATPHGRSVIEWTVRRKDQKGTPTIPQS</sequence>
<comment type="caution">
    <text evidence="2">The sequence shown here is derived from an EMBL/GenBank/DDBJ whole genome shotgun (WGS) entry which is preliminary data.</text>
</comment>
<reference evidence="2 3" key="1">
    <citation type="submission" date="2019-02" db="EMBL/GenBank/DDBJ databases">
        <title>Sequencing the genomes of 1000 actinobacteria strains.</title>
        <authorList>
            <person name="Klenk H.-P."/>
        </authorList>
    </citation>
    <scope>NUCLEOTIDE SEQUENCE [LARGE SCALE GENOMIC DNA]</scope>
    <source>
        <strain evidence="2 3">DSM 45612</strain>
    </source>
</reference>
<name>A0A4Q8B7I4_9ACTN</name>
<evidence type="ECO:0000313" key="2">
    <source>
        <dbReference type="EMBL" id="RZU73634.1"/>
    </source>
</evidence>
<evidence type="ECO:0000313" key="3">
    <source>
        <dbReference type="Proteomes" id="UP000294114"/>
    </source>
</evidence>
<dbReference type="Pfam" id="PF10593">
    <property type="entry name" value="Z1"/>
    <property type="match status" value="1"/>
</dbReference>
<dbReference type="AlphaFoldDB" id="A0A4Q8B7I4"/>
<dbReference type="OrthoDB" id="436461at2"/>